<name>A0A2T6GPW9_9PSED</name>
<protein>
    <submittedName>
        <fullName evidence="3">2-methylaconitate cis-trans isomerase PrpF</fullName>
    </submittedName>
</protein>
<dbReference type="Gene3D" id="3.10.310.10">
    <property type="entry name" value="Diaminopimelate Epimerase, Chain A, domain 1"/>
    <property type="match status" value="2"/>
</dbReference>
<reference evidence="3 4" key="1">
    <citation type="submission" date="2018-03" db="EMBL/GenBank/DDBJ databases">
        <title>Draft genome sequence of the plant growth promoting rhizobacterium Pseudomonas protegens strain BNJ-SS-45 isolated from wheat (Triticum aestivum) rhizosphere.</title>
        <authorList>
            <person name="Bajpai A."/>
            <person name="Shende K."/>
            <person name="Meena N."/>
            <person name="Upadhyayula S.R."/>
            <person name="Suravajhala P."/>
            <person name="Medicherla K.M."/>
            <person name="Johri B.N."/>
        </authorList>
    </citation>
    <scope>NUCLEOTIDE SEQUENCE [LARGE SCALE GENOMIC DNA]</scope>
    <source>
        <strain evidence="3 4">BNJ-SS-45</strain>
    </source>
</reference>
<evidence type="ECO:0000256" key="1">
    <source>
        <dbReference type="ARBA" id="ARBA00007673"/>
    </source>
</evidence>
<keyword evidence="2 3" id="KW-0413">Isomerase</keyword>
<dbReference type="SUPFAM" id="SSF54506">
    <property type="entry name" value="Diaminopimelate epimerase-like"/>
    <property type="match status" value="2"/>
</dbReference>
<proteinExistence type="inferred from homology"/>
<organism evidence="3 4">
    <name type="scientific">Pseudomonas protegens</name>
    <dbReference type="NCBI Taxonomy" id="380021"/>
    <lineage>
        <taxon>Bacteria</taxon>
        <taxon>Pseudomonadati</taxon>
        <taxon>Pseudomonadota</taxon>
        <taxon>Gammaproteobacteria</taxon>
        <taxon>Pseudomonadales</taxon>
        <taxon>Pseudomonadaceae</taxon>
        <taxon>Pseudomonas</taxon>
    </lineage>
</organism>
<dbReference type="InterPro" id="IPR007400">
    <property type="entry name" value="PrpF-like"/>
</dbReference>
<dbReference type="Proteomes" id="UP000244178">
    <property type="component" value="Unassembled WGS sequence"/>
</dbReference>
<evidence type="ECO:0000313" key="3">
    <source>
        <dbReference type="EMBL" id="PUA46194.1"/>
    </source>
</evidence>
<gene>
    <name evidence="3" type="primary">prpF</name>
    <name evidence="3" type="ORF">C5U62_12130</name>
</gene>
<sequence>MAFVAQIKIPATYMRGGTSKGVFFNLKDLPEAAQLPGAARDALLLRVIGSPDPYDKQIDGMGGATSSTSKTVILSKSIKADHDVDYLFGQVAIDKAFVDWSGNCGNLSAAVGSFAISSGLVDPARIPQNGVAVVRIWQANIGKSIIAHVPITNGEVQETGDFELDGVTFPAAEVQLEFLDPAAEEEGAGGSMFPTGNLVDDLEVPGVGTFKATLINAGIPTIFVNAADIGYRGTELQGDINGDPKALAMFETIRAHGALRMGLIQHLDQAAQRQHTPKVAFVAPPADYQASSGKAIKAGDVDLLVRALSMGKLHHAMMGTAAVAIGTAAAIPGTLVNLAAGGGARSAVRFGHPSGTLRVGAEATRNGDDWTVVKAIMSRSARVLMEGWVRVPGDSF</sequence>
<dbReference type="NCBIfam" id="TIGR02334">
    <property type="entry name" value="prpF"/>
    <property type="match status" value="1"/>
</dbReference>
<dbReference type="RefSeq" id="WP_060838282.1">
    <property type="nucleotide sequence ID" value="NZ_PIZE01000010.1"/>
</dbReference>
<comment type="caution">
    <text evidence="3">The sequence shown here is derived from an EMBL/GenBank/DDBJ whole genome shotgun (WGS) entry which is preliminary data.</text>
</comment>
<dbReference type="EMBL" id="PYJM01000002">
    <property type="protein sequence ID" value="PUA46194.1"/>
    <property type="molecule type" value="Genomic_DNA"/>
</dbReference>
<dbReference type="PANTHER" id="PTHR43709">
    <property type="entry name" value="ACONITATE ISOMERASE-RELATED"/>
    <property type="match status" value="1"/>
</dbReference>
<evidence type="ECO:0000313" key="4">
    <source>
        <dbReference type="Proteomes" id="UP000244178"/>
    </source>
</evidence>
<evidence type="ECO:0000256" key="2">
    <source>
        <dbReference type="ARBA" id="ARBA00023235"/>
    </source>
</evidence>
<comment type="similarity">
    <text evidence="1">Belongs to the PrpF family.</text>
</comment>
<accession>A0A2T6GPW9</accession>
<dbReference type="Pfam" id="PF04303">
    <property type="entry name" value="PrpF"/>
    <property type="match status" value="1"/>
</dbReference>
<dbReference type="GO" id="GO:0016853">
    <property type="term" value="F:isomerase activity"/>
    <property type="evidence" value="ECO:0007669"/>
    <property type="project" value="UniProtKB-KW"/>
</dbReference>
<dbReference type="PANTHER" id="PTHR43709:SF2">
    <property type="entry name" value="DUF453 DOMAIN PROTEIN (AFU_ORTHOLOGUE AFUA_6G00360)"/>
    <property type="match status" value="1"/>
</dbReference>
<dbReference type="GO" id="GO:0019629">
    <property type="term" value="P:propionate catabolic process, 2-methylcitrate cycle"/>
    <property type="evidence" value="ECO:0007669"/>
    <property type="project" value="InterPro"/>
</dbReference>
<dbReference type="FunFam" id="3.10.310.10:FF:000018">
    <property type="entry name" value="2-methylaconitate cis-trans isomerase"/>
    <property type="match status" value="1"/>
</dbReference>
<dbReference type="InterPro" id="IPR012709">
    <property type="entry name" value="PrpF"/>
</dbReference>
<dbReference type="AlphaFoldDB" id="A0A2T6GPW9"/>